<keyword evidence="5" id="KW-0804">Transcription</keyword>
<evidence type="ECO:0000256" key="6">
    <source>
        <dbReference type="PROSITE-ProRule" id="PRU00169"/>
    </source>
</evidence>
<accession>A0A368TSQ2</accession>
<dbReference type="AlphaFoldDB" id="A0A368TSQ2"/>
<evidence type="ECO:0000313" key="10">
    <source>
        <dbReference type="Proteomes" id="UP000252405"/>
    </source>
</evidence>
<evidence type="ECO:0000256" key="5">
    <source>
        <dbReference type="ARBA" id="ARBA00023163"/>
    </source>
</evidence>
<dbReference type="PROSITE" id="PS50110">
    <property type="entry name" value="RESPONSE_REGULATORY"/>
    <property type="match status" value="1"/>
</dbReference>
<keyword evidence="1 6" id="KW-0597">Phosphoprotein</keyword>
<evidence type="ECO:0000313" key="9">
    <source>
        <dbReference type="EMBL" id="RCV87618.1"/>
    </source>
</evidence>
<keyword evidence="4" id="KW-0238">DNA-binding</keyword>
<dbReference type="SMART" id="SM00421">
    <property type="entry name" value="HTH_LUXR"/>
    <property type="match status" value="1"/>
</dbReference>
<dbReference type="InterPro" id="IPR035965">
    <property type="entry name" value="PAS-like_dom_sf"/>
</dbReference>
<dbReference type="SUPFAM" id="SSF55785">
    <property type="entry name" value="PYP-like sensor domain (PAS domain)"/>
    <property type="match status" value="1"/>
</dbReference>
<keyword evidence="3" id="KW-0805">Transcription regulation</keyword>
<dbReference type="PANTHER" id="PTHR48111">
    <property type="entry name" value="REGULATOR OF RPOS"/>
    <property type="match status" value="1"/>
</dbReference>
<dbReference type="InterPro" id="IPR000014">
    <property type="entry name" value="PAS"/>
</dbReference>
<evidence type="ECO:0000256" key="1">
    <source>
        <dbReference type="ARBA" id="ARBA00022553"/>
    </source>
</evidence>
<dbReference type="GO" id="GO:0000156">
    <property type="term" value="F:phosphorelay response regulator activity"/>
    <property type="evidence" value="ECO:0007669"/>
    <property type="project" value="TreeGrafter"/>
</dbReference>
<feature type="domain" description="HTH luxR-type" evidence="7">
    <location>
        <begin position="289"/>
        <end position="354"/>
    </location>
</feature>
<dbReference type="InterPro" id="IPR011006">
    <property type="entry name" value="CheY-like_superfamily"/>
</dbReference>
<dbReference type="Gene3D" id="1.10.10.10">
    <property type="entry name" value="Winged helix-like DNA-binding domain superfamily/Winged helix DNA-binding domain"/>
    <property type="match status" value="1"/>
</dbReference>
<dbReference type="Pfam" id="PF00196">
    <property type="entry name" value="GerE"/>
    <property type="match status" value="1"/>
</dbReference>
<dbReference type="RefSeq" id="WP_114480042.1">
    <property type="nucleotide sequence ID" value="NZ_QPII01000014.1"/>
</dbReference>
<sequence length="360" mass="39172">MIDQAPPSNAMPALVLCAEDHAELRRDICEELREAGYAVIEAADGHEAIAQINAVAPDLILCDINMPGCNGYEVLREIRQARPDLADTPFLFLTALSDPRDIVDGKRIGADDYLVKPVDFDLMLATLDARLRQVRRMRCKTAEEITELRQAMTDLRKEASSQAFVAATRALDLVAPGMVLLGRDGQILFANRAAHRLSQDTEQLVLGHSLSAATAVCGQALRKTVRAALECSREGEEKVTCLRLDRPGERRDLLVLACSLGCPAGSPHEPAVVVLLSDPEKRAQVPQQILASLFGLTPSEARIALALAEGLRSEEIAERMSISTTTVAFHLRNLFQKTDTHRQADLIALVLSGSMSVALP</sequence>
<proteinExistence type="predicted"/>
<gene>
    <name evidence="9" type="ORF">DU505_16275</name>
</gene>
<dbReference type="Gene3D" id="3.40.50.2300">
    <property type="match status" value="1"/>
</dbReference>
<evidence type="ECO:0000256" key="4">
    <source>
        <dbReference type="ARBA" id="ARBA00023125"/>
    </source>
</evidence>
<dbReference type="SMART" id="SM00448">
    <property type="entry name" value="REC"/>
    <property type="match status" value="1"/>
</dbReference>
<reference evidence="9 10" key="1">
    <citation type="submission" date="2018-07" db="EMBL/GenBank/DDBJ databases">
        <title>Halomonas montanilacus sp. nov., isolated from Lake Pengyan on Tibetan Plateau.</title>
        <authorList>
            <person name="Lu H."/>
            <person name="Xing P."/>
            <person name="Wu Q."/>
        </authorList>
    </citation>
    <scope>NUCLEOTIDE SEQUENCE [LARGE SCALE GENOMIC DNA]</scope>
    <source>
        <strain evidence="9 10">PYC7W</strain>
    </source>
</reference>
<evidence type="ECO:0000259" key="7">
    <source>
        <dbReference type="PROSITE" id="PS50043"/>
    </source>
</evidence>
<dbReference type="GO" id="GO:0006355">
    <property type="term" value="P:regulation of DNA-templated transcription"/>
    <property type="evidence" value="ECO:0007669"/>
    <property type="project" value="InterPro"/>
</dbReference>
<dbReference type="InterPro" id="IPR001789">
    <property type="entry name" value="Sig_transdc_resp-reg_receiver"/>
</dbReference>
<dbReference type="InterPro" id="IPR039420">
    <property type="entry name" value="WalR-like"/>
</dbReference>
<dbReference type="InterPro" id="IPR016032">
    <property type="entry name" value="Sig_transdc_resp-reg_C-effctor"/>
</dbReference>
<dbReference type="GO" id="GO:0032993">
    <property type="term" value="C:protein-DNA complex"/>
    <property type="evidence" value="ECO:0007669"/>
    <property type="project" value="TreeGrafter"/>
</dbReference>
<feature type="modified residue" description="4-aspartylphosphate" evidence="6">
    <location>
        <position position="63"/>
    </location>
</feature>
<dbReference type="PRINTS" id="PR00038">
    <property type="entry name" value="HTHLUXR"/>
</dbReference>
<dbReference type="CDD" id="cd17574">
    <property type="entry name" value="REC_OmpR"/>
    <property type="match status" value="1"/>
</dbReference>
<dbReference type="PROSITE" id="PS50043">
    <property type="entry name" value="HTH_LUXR_2"/>
    <property type="match status" value="1"/>
</dbReference>
<dbReference type="CDD" id="cd00130">
    <property type="entry name" value="PAS"/>
    <property type="match status" value="1"/>
</dbReference>
<evidence type="ECO:0000256" key="2">
    <source>
        <dbReference type="ARBA" id="ARBA00023012"/>
    </source>
</evidence>
<dbReference type="GO" id="GO:0000976">
    <property type="term" value="F:transcription cis-regulatory region binding"/>
    <property type="evidence" value="ECO:0007669"/>
    <property type="project" value="TreeGrafter"/>
</dbReference>
<keyword evidence="2" id="KW-0902">Two-component regulatory system</keyword>
<dbReference type="Pfam" id="PF00989">
    <property type="entry name" value="PAS"/>
    <property type="match status" value="1"/>
</dbReference>
<dbReference type="EMBL" id="QPII01000014">
    <property type="protein sequence ID" value="RCV87618.1"/>
    <property type="molecule type" value="Genomic_DNA"/>
</dbReference>
<dbReference type="OrthoDB" id="8874570at2"/>
<dbReference type="InterPro" id="IPR000792">
    <property type="entry name" value="Tscrpt_reg_LuxR_C"/>
</dbReference>
<protein>
    <submittedName>
        <fullName evidence="9">Response regulator</fullName>
    </submittedName>
</protein>
<dbReference type="PANTHER" id="PTHR48111:SF1">
    <property type="entry name" value="TWO-COMPONENT RESPONSE REGULATOR ORR33"/>
    <property type="match status" value="1"/>
</dbReference>
<feature type="domain" description="Response regulatory" evidence="8">
    <location>
        <begin position="14"/>
        <end position="131"/>
    </location>
</feature>
<dbReference type="SUPFAM" id="SSF52172">
    <property type="entry name" value="CheY-like"/>
    <property type="match status" value="1"/>
</dbReference>
<dbReference type="SUPFAM" id="SSF46894">
    <property type="entry name" value="C-terminal effector domain of the bipartite response regulators"/>
    <property type="match status" value="1"/>
</dbReference>
<keyword evidence="10" id="KW-1185">Reference proteome</keyword>
<dbReference type="Proteomes" id="UP000252405">
    <property type="component" value="Unassembled WGS sequence"/>
</dbReference>
<dbReference type="PROSITE" id="PS00622">
    <property type="entry name" value="HTH_LUXR_1"/>
    <property type="match status" value="1"/>
</dbReference>
<dbReference type="InterPro" id="IPR036388">
    <property type="entry name" value="WH-like_DNA-bd_sf"/>
</dbReference>
<evidence type="ECO:0000259" key="8">
    <source>
        <dbReference type="PROSITE" id="PS50110"/>
    </source>
</evidence>
<dbReference type="GO" id="GO:0005829">
    <property type="term" value="C:cytosol"/>
    <property type="evidence" value="ECO:0007669"/>
    <property type="project" value="TreeGrafter"/>
</dbReference>
<dbReference type="InterPro" id="IPR013767">
    <property type="entry name" value="PAS_fold"/>
</dbReference>
<dbReference type="Pfam" id="PF00072">
    <property type="entry name" value="Response_reg"/>
    <property type="match status" value="1"/>
</dbReference>
<organism evidence="9 10">
    <name type="scientific">Billgrantia montanilacus</name>
    <dbReference type="NCBI Taxonomy" id="2282305"/>
    <lineage>
        <taxon>Bacteria</taxon>
        <taxon>Pseudomonadati</taxon>
        <taxon>Pseudomonadota</taxon>
        <taxon>Gammaproteobacteria</taxon>
        <taxon>Oceanospirillales</taxon>
        <taxon>Halomonadaceae</taxon>
        <taxon>Billgrantia</taxon>
    </lineage>
</organism>
<comment type="caution">
    <text evidence="9">The sequence shown here is derived from an EMBL/GenBank/DDBJ whole genome shotgun (WGS) entry which is preliminary data.</text>
</comment>
<dbReference type="CDD" id="cd06170">
    <property type="entry name" value="LuxR_C_like"/>
    <property type="match status" value="1"/>
</dbReference>
<name>A0A368TSQ2_9GAMM</name>
<evidence type="ECO:0000256" key="3">
    <source>
        <dbReference type="ARBA" id="ARBA00023015"/>
    </source>
</evidence>